<feature type="compositionally biased region" description="Low complexity" evidence="1">
    <location>
        <begin position="1291"/>
        <end position="1312"/>
    </location>
</feature>
<dbReference type="VEuPathDB" id="ToxoDB:TGARI_244720"/>
<feature type="region of interest" description="Disordered" evidence="1">
    <location>
        <begin position="628"/>
        <end position="744"/>
    </location>
</feature>
<feature type="region of interest" description="Disordered" evidence="1">
    <location>
        <begin position="1"/>
        <end position="45"/>
    </location>
</feature>
<feature type="compositionally biased region" description="Basic and acidic residues" evidence="1">
    <location>
        <begin position="2090"/>
        <end position="2120"/>
    </location>
</feature>
<gene>
    <name evidence="2" type="ORF">TGARI_244720</name>
</gene>
<feature type="compositionally biased region" description="Basic and acidic residues" evidence="1">
    <location>
        <begin position="2054"/>
        <end position="2066"/>
    </location>
</feature>
<protein>
    <submittedName>
        <fullName evidence="2">Uncharacterized protein</fullName>
    </submittedName>
</protein>
<feature type="compositionally biased region" description="Low complexity" evidence="1">
    <location>
        <begin position="2760"/>
        <end position="2780"/>
    </location>
</feature>
<feature type="compositionally biased region" description="Basic and acidic residues" evidence="1">
    <location>
        <begin position="2781"/>
        <end position="2805"/>
    </location>
</feature>
<feature type="region of interest" description="Disordered" evidence="1">
    <location>
        <begin position="1585"/>
        <end position="1695"/>
    </location>
</feature>
<feature type="compositionally biased region" description="Basic and acidic residues" evidence="1">
    <location>
        <begin position="1215"/>
        <end position="1239"/>
    </location>
</feature>
<feature type="region of interest" description="Disordered" evidence="1">
    <location>
        <begin position="2645"/>
        <end position="2813"/>
    </location>
</feature>
<feature type="compositionally biased region" description="Low complexity" evidence="1">
    <location>
        <begin position="1243"/>
        <end position="1256"/>
    </location>
</feature>
<feature type="compositionally biased region" description="Basic and acidic residues" evidence="1">
    <location>
        <begin position="1335"/>
        <end position="1345"/>
    </location>
</feature>
<feature type="compositionally biased region" description="Low complexity" evidence="1">
    <location>
        <begin position="464"/>
        <end position="493"/>
    </location>
</feature>
<feature type="compositionally biased region" description="Low complexity" evidence="1">
    <location>
        <begin position="1348"/>
        <end position="1357"/>
    </location>
</feature>
<feature type="region of interest" description="Disordered" evidence="1">
    <location>
        <begin position="2305"/>
        <end position="2386"/>
    </location>
</feature>
<feature type="compositionally biased region" description="Basic and acidic residues" evidence="1">
    <location>
        <begin position="2491"/>
        <end position="2525"/>
    </location>
</feature>
<name>A0A139XQ52_TOXGO</name>
<feature type="compositionally biased region" description="Polar residues" evidence="1">
    <location>
        <begin position="2694"/>
        <end position="2704"/>
    </location>
</feature>
<comment type="caution">
    <text evidence="2">The sequence shown here is derived from an EMBL/GenBank/DDBJ whole genome shotgun (WGS) entry which is preliminary data.</text>
</comment>
<feature type="compositionally biased region" description="Basic and acidic residues" evidence="1">
    <location>
        <begin position="841"/>
        <end position="852"/>
    </location>
</feature>
<feature type="region of interest" description="Disordered" evidence="1">
    <location>
        <begin position="969"/>
        <end position="1032"/>
    </location>
</feature>
<accession>A0A139XQ52</accession>
<feature type="compositionally biased region" description="Basic and acidic residues" evidence="1">
    <location>
        <begin position="2602"/>
        <end position="2627"/>
    </location>
</feature>
<feature type="compositionally biased region" description="Polar residues" evidence="1">
    <location>
        <begin position="1895"/>
        <end position="1904"/>
    </location>
</feature>
<feature type="region of interest" description="Disordered" evidence="1">
    <location>
        <begin position="1285"/>
        <end position="1357"/>
    </location>
</feature>
<organism evidence="2 3">
    <name type="scientific">Toxoplasma gondii ARI</name>
    <dbReference type="NCBI Taxonomy" id="1074872"/>
    <lineage>
        <taxon>Eukaryota</taxon>
        <taxon>Sar</taxon>
        <taxon>Alveolata</taxon>
        <taxon>Apicomplexa</taxon>
        <taxon>Conoidasida</taxon>
        <taxon>Coccidia</taxon>
        <taxon>Eucoccidiorida</taxon>
        <taxon>Eimeriorina</taxon>
        <taxon>Sarcocystidae</taxon>
        <taxon>Toxoplasma</taxon>
    </lineage>
</organism>
<dbReference type="Proteomes" id="UP000074247">
    <property type="component" value="Unassembled WGS sequence"/>
</dbReference>
<feature type="compositionally biased region" description="Polar residues" evidence="1">
    <location>
        <begin position="782"/>
        <end position="800"/>
    </location>
</feature>
<feature type="compositionally biased region" description="Low complexity" evidence="1">
    <location>
        <begin position="707"/>
        <end position="723"/>
    </location>
</feature>
<feature type="compositionally biased region" description="Low complexity" evidence="1">
    <location>
        <begin position="2323"/>
        <end position="2334"/>
    </location>
</feature>
<feature type="compositionally biased region" description="Low complexity" evidence="1">
    <location>
        <begin position="2019"/>
        <end position="2037"/>
    </location>
</feature>
<feature type="compositionally biased region" description="Basic and acidic residues" evidence="1">
    <location>
        <begin position="658"/>
        <end position="674"/>
    </location>
</feature>
<feature type="compositionally biased region" description="Basic and acidic residues" evidence="1">
    <location>
        <begin position="2431"/>
        <end position="2461"/>
    </location>
</feature>
<feature type="region of interest" description="Disordered" evidence="1">
    <location>
        <begin position="572"/>
        <end position="602"/>
    </location>
</feature>
<feature type="compositionally biased region" description="Basic and acidic residues" evidence="1">
    <location>
        <begin position="1947"/>
        <end position="1958"/>
    </location>
</feature>
<evidence type="ECO:0000313" key="2">
    <source>
        <dbReference type="EMBL" id="KYF40903.1"/>
    </source>
</evidence>
<proteinExistence type="predicted"/>
<reference evidence="2 3" key="1">
    <citation type="journal article" date="2016" name="Nat. Commun.">
        <title>Local admixture of amplified and diversified secreted pathogenesis determinants shapes mosaic Toxoplasma gondii genomes.</title>
        <authorList>
            <person name="Lorenzi H."/>
            <person name="Khan A."/>
            <person name="Behnke M.S."/>
            <person name="Namasivayam S."/>
            <person name="Swapna L.S."/>
            <person name="Hadjithomas M."/>
            <person name="Karamycheva S."/>
            <person name="Pinney D."/>
            <person name="Brunk B.P."/>
            <person name="Ajioka J.W."/>
            <person name="Ajzenberg D."/>
            <person name="Boothroyd J.C."/>
            <person name="Boyle J.P."/>
            <person name="Darde M.L."/>
            <person name="Diaz-Miranda M.A."/>
            <person name="Dubey J.P."/>
            <person name="Fritz H.M."/>
            <person name="Gennari S.M."/>
            <person name="Gregory B.D."/>
            <person name="Kim K."/>
            <person name="Saeij J.P."/>
            <person name="Su C."/>
            <person name="White M.W."/>
            <person name="Zhu X.Q."/>
            <person name="Howe D.K."/>
            <person name="Rosenthal B.M."/>
            <person name="Grigg M.E."/>
            <person name="Parkinson J."/>
            <person name="Liu L."/>
            <person name="Kissinger J.C."/>
            <person name="Roos D.S."/>
            <person name="Sibley L.D."/>
        </authorList>
    </citation>
    <scope>NUCLEOTIDE SEQUENCE [LARGE SCALE GENOMIC DNA]</scope>
    <source>
        <strain evidence="2 3">ARI</strain>
    </source>
</reference>
<feature type="compositionally biased region" description="Polar residues" evidence="1">
    <location>
        <begin position="2592"/>
        <end position="2601"/>
    </location>
</feature>
<sequence>MATESVGSVSCKPLNHGQTFLAPSNPLARGKADGSSARRLSSPGSRRVAAFEFSEPPQSPYLFSAATSEDTGGLQSFSRLAPSFSRQKPRRLSAAELFAAHASCSNAASPSLLVSLGTASQSGAGCTYTSADGALKPRERTGAILQRWEELLQVREGGNSRFSFENSAPALCSKSGDPPSSSRVASPSALSAAESPACSVLQKSCRRSESLLPSKTGSSSSTTSKSSFFFPEPRSSSRSSSSSGAASLCREGETFSSCRERETSSRRQSSLSFDGERCSQRPEAFPELGRDLFGFRISERPLSSVSAVPSERSFPGATVCSAASRPRASSLCQTEKMETGATPFRSPSRLVSARPWTDKDALRLNLITGEGSEHLLGGDSRAGEAGDFGARGSAEVVVRRDFPSCETFAEIKAEPREEEKDTAALSLFPLQDAASSSTPLGSARQGTPAVGFHESEVRDLHANSSQHSHQSRESSPAQGPSLPAASPQPSLFPLRFRLPPLPIRLLYPSSLDQEAEEEPAKEFRTTCTESVTSSSASSSSSSSSSSLPQGVADWHREQEICFSSGDAGEAGAFCHGQSLPVSGQKARGSEEEKRRVSGGQGFLLRLEDWEGEAPSEAGFSGEISVRSASSHLAFPASRDTAKEDEVNSCADADEDEGDREREGGERGRERERSQGFEAGLGLSSFTETDKSDFDPELPVSSCLSKALPSRPSSLPSRLTVTSSRESRGTGETETETTADAFPQKTAAEGLVLVSLSFASRQRHPSEQPSSVPLSGRKKEGTGSPSPAESRTARSFSQAAPTSVCLPGTKLCPEGDAFLSRNTETTAASLRPSAKVSVKSEIPAETRRPEAEPGSRPACSPEVLDCISSRWGGEKKEVPNAVTGRTEGEREEESDEPVGKDEQRGESAACATVSKEECKREDEVNFLSLPALNSPFTVASGQTPSGGASASASSFLPVPTFKVGCSLSLASAPPAPGSTTSEQLLSASSSFIPPQQRSRSSLDEAAATIPSSLPCLQDASRRPSLPSPLPSVHTRLASMSSNFPASLPSCSSSSSSHASSSLPSSSLPSSSLPSSSSLASSSLPSFSLPSASLPSSSSSLPSSSSSLPSSSLPVPSSSLAFCQTLSTAPTVSAPFDLSSGLGSAFPVSVKAAFSTAFSEEAAAAAAPLCRPASGQSGETNASFRFDKLHSAAEDEAGGAPASTEPASGARAPLHGLADDKLSPAGRVRESQREDDGDRKPLLLAAEEAQAETTAGEGNTDKTQELQVKENAPFDYDALRQHVRSLPGRLPFSSSSSSAASASSTSSSSSSWSSREGFKALGGDPHSSSLTPVACMSKRERETKQPVKDLSTSRVSSRLLPSLASSSLPRLSLTRGDSATLSGVLAESENSLEKERLSPREASEPEASEPEAPSPYQISVGSRGASKSEDWKDALPENSRKFFLTVPETGRELLSDVRSSSVLSARLVSGRDFLDKTGASLSLSGEAKLSALASGLPRRPSLPHHEENKRSSPSRLPFSSDASVSQLALRQGQREDARREEKTDERERIANALESSEGLTSPRAAAAPAAALWGRLHERKEPFLPAIRASSVPGESAFVKRAEDTPSGRERTRENAEREARRRGDQSPVFSASKPDGGGGSGASEKNRFFDASLSQERGKRLSPPRLSLGLSPRQAKANPFPLRLAEEQEPRRRRSVPQICVSPREETAEAGVGALHGTAAASEAAAREVVHRCGCLDEDSQASSERRSAGVDAPASLRSMWSLDCSDRTAKRLDLPQPHSPRLLSSPSLLASSAFFASLRKGALGGRAAPSGFCLPCLREERGWSGVSGAGGGDRGAFKRDLCYPVPRPQRGRTERARRGDKSRRSSCSCSASCAGRSASPASETRSGRRVRRVSEQGNASSSPSRRLHTALPSTSSLPVLDSEERERERPLSPSFSRREKLGRKSFFAHDRETTKASERGQNSTKPGDKRNISSVAAFPGNLSQSLSRFRADSMGPGDGRLSSTERAYGRQASRKLRSESPSSVSNSSERFSSGSSSPRRRSESRRREKRKQQERRNSSTSVDRHTKPGSCRASCSRRRRSHATRSLQEATEKRRREAREGAPSSEEERKPQRRHREGEKRPKRGSQQAGAKLRRRQELVEREKRVDSRSRSMRSREASESEETEIRRSSLRRAFDDSLQHEERPKTHRGSDVTWEQQAELIQACRRLALEQRELEAKIQLLAGGSPPILGKKRHDPSFAAASPLETKFPTTLHFSRSFASHRKAERSARGSHTDAAPSVSAFLAANLKSSNVSSRQKNADFHQGASLDAPAPFPSSPNTAFSPSPSSCSSPRRSSPRRSSPRRSSPRRSSPRRSSSRRSSPRRSSPRRSSLRRGREASRPAAMATEAVDSMEALLQKIVRMKRETRNSGFSFACSAASVAVHCRPRASKALEERCTRDGRKREKEQGKERERKREEELAVRDVFPVFPRQRQAENDQQRRNHVAPSFSRQPEEQRRAYGDMREEESRMREKTRAEPRLGSEGEQRTGMLSSASGERGNREETGFFFHRRSTKAEDAEQGPCWKNTMEISRDNKRESRGEIKVWSNLVKLSSASAQESSTGEMERGAWTETAEKRGEEDRRSRREEVEFGGSGVAGRLAWFREFSSNSRDAKASEMSRREREASRKLGEEHRVGLEVHSKAVEGENTNREVSESRSQFRSIKATSSASGESEERRRREAKFGRNTEKEVKREREDAREEGRTEAQQPRSAVRLQRGTQRALSVSSVSASLSACFGGSSSSAEEKRGKLSESKEKRERESFRETQRRNSLAPSVAEEYLATLERLRCKYRTASLCPEE</sequence>
<feature type="region of interest" description="Disordered" evidence="1">
    <location>
        <begin position="1837"/>
        <end position="1975"/>
    </location>
</feature>
<feature type="region of interest" description="Disordered" evidence="1">
    <location>
        <begin position="2592"/>
        <end position="2629"/>
    </location>
</feature>
<feature type="compositionally biased region" description="Basic and acidic residues" evidence="1">
    <location>
        <begin position="1851"/>
        <end position="1863"/>
    </location>
</feature>
<feature type="region of interest" description="Disordered" evidence="1">
    <location>
        <begin position="459"/>
        <end position="493"/>
    </location>
</feature>
<feature type="compositionally biased region" description="Basic and acidic residues" evidence="1">
    <location>
        <begin position="1530"/>
        <end position="1547"/>
    </location>
</feature>
<feature type="compositionally biased region" description="Low complexity" evidence="1">
    <location>
        <begin position="1660"/>
        <end position="1672"/>
    </location>
</feature>
<feature type="compositionally biased region" description="Basic and acidic residues" evidence="1">
    <location>
        <begin position="2711"/>
        <end position="2742"/>
    </location>
</feature>
<feature type="compositionally biased region" description="Polar residues" evidence="1">
    <location>
        <begin position="976"/>
        <end position="998"/>
    </location>
</feature>
<feature type="region of interest" description="Disordered" evidence="1">
    <location>
        <begin position="512"/>
        <end position="551"/>
    </location>
</feature>
<feature type="compositionally biased region" description="Polar residues" evidence="1">
    <location>
        <begin position="1172"/>
        <end position="1181"/>
    </location>
</feature>
<feature type="region of interest" description="Disordered" evidence="1">
    <location>
        <begin position="259"/>
        <end position="280"/>
    </location>
</feature>
<feature type="compositionally biased region" description="Basic residues" evidence="1">
    <location>
        <begin position="2335"/>
        <end position="2373"/>
    </location>
</feature>
<feature type="compositionally biased region" description="Basic and acidic residues" evidence="1">
    <location>
        <begin position="2136"/>
        <end position="2191"/>
    </location>
</feature>
<feature type="region of interest" description="Disordered" evidence="1">
    <location>
        <begin position="209"/>
        <end position="245"/>
    </location>
</feature>
<feature type="compositionally biased region" description="Basic and acidic residues" evidence="1">
    <location>
        <begin position="1389"/>
        <end position="1401"/>
    </location>
</feature>
<feature type="compositionally biased region" description="Basic and acidic residues" evidence="1">
    <location>
        <begin position="1257"/>
        <end position="1266"/>
    </location>
</feature>
<feature type="compositionally biased region" description="Basic and acidic residues" evidence="1">
    <location>
        <begin position="2649"/>
        <end position="2693"/>
    </location>
</feature>
<feature type="region of interest" description="Disordered" evidence="1">
    <location>
        <begin position="1163"/>
        <end position="1271"/>
    </location>
</feature>
<feature type="compositionally biased region" description="Low complexity" evidence="1">
    <location>
        <begin position="533"/>
        <end position="546"/>
    </location>
</feature>
<feature type="compositionally biased region" description="Basic and acidic residues" evidence="1">
    <location>
        <begin position="1596"/>
        <end position="1623"/>
    </location>
</feature>
<feature type="region of interest" description="Disordered" evidence="1">
    <location>
        <begin position="1490"/>
        <end position="1565"/>
    </location>
</feature>
<feature type="compositionally biased region" description="Low complexity" evidence="1">
    <location>
        <begin position="1865"/>
        <end position="1882"/>
    </location>
</feature>
<feature type="region of interest" description="Disordered" evidence="1">
    <location>
        <begin position="1048"/>
        <end position="1114"/>
    </location>
</feature>
<feature type="region of interest" description="Disordered" evidence="1">
    <location>
        <begin position="2431"/>
        <end position="2577"/>
    </location>
</feature>
<feature type="region of interest" description="Disordered" evidence="1">
    <location>
        <begin position="757"/>
        <end position="913"/>
    </location>
</feature>
<evidence type="ECO:0000313" key="3">
    <source>
        <dbReference type="Proteomes" id="UP000074247"/>
    </source>
</evidence>
<dbReference type="OrthoDB" id="10480889at2759"/>
<feature type="compositionally biased region" description="Basic residues" evidence="1">
    <location>
        <begin position="2038"/>
        <end position="2053"/>
    </location>
</feature>
<evidence type="ECO:0000256" key="1">
    <source>
        <dbReference type="SAM" id="MobiDB-lite"/>
    </source>
</evidence>
<feature type="region of interest" description="Disordered" evidence="1">
    <location>
        <begin position="1988"/>
        <end position="2194"/>
    </location>
</feature>
<feature type="compositionally biased region" description="Low complexity" evidence="1">
    <location>
        <begin position="210"/>
        <end position="243"/>
    </location>
</feature>
<feature type="region of interest" description="Disordered" evidence="1">
    <location>
        <begin position="1380"/>
        <end position="1430"/>
    </location>
</feature>
<dbReference type="EMBL" id="AGQS02005347">
    <property type="protein sequence ID" value="KYF40903.1"/>
    <property type="molecule type" value="Genomic_DNA"/>
</dbReference>